<dbReference type="EMBL" id="BPLR01017825">
    <property type="protein sequence ID" value="GIY94797.1"/>
    <property type="molecule type" value="Genomic_DNA"/>
</dbReference>
<dbReference type="Proteomes" id="UP001054945">
    <property type="component" value="Unassembled WGS sequence"/>
</dbReference>
<gene>
    <name evidence="1" type="ORF">CEXT_244391</name>
</gene>
<protein>
    <submittedName>
        <fullName evidence="1">Uncharacterized protein</fullName>
    </submittedName>
</protein>
<sequence length="111" mass="12639">YSLTHCEKNRGGVKAIPAPKPRDVNASSFVTDIICHNVTVQGHRPWTHHPNANVERTDIRSSLILNCLAIRLFREIVITVRYVMNLNSFWYATKLAISGNFTRTGVYRISQ</sequence>
<evidence type="ECO:0000313" key="2">
    <source>
        <dbReference type="Proteomes" id="UP001054945"/>
    </source>
</evidence>
<reference evidence="1 2" key="1">
    <citation type="submission" date="2021-06" db="EMBL/GenBank/DDBJ databases">
        <title>Caerostris extrusa draft genome.</title>
        <authorList>
            <person name="Kono N."/>
            <person name="Arakawa K."/>
        </authorList>
    </citation>
    <scope>NUCLEOTIDE SEQUENCE [LARGE SCALE GENOMIC DNA]</scope>
</reference>
<name>A0AAV4XI07_CAEEX</name>
<feature type="non-terminal residue" evidence="1">
    <location>
        <position position="1"/>
    </location>
</feature>
<keyword evidence="2" id="KW-1185">Reference proteome</keyword>
<proteinExistence type="predicted"/>
<organism evidence="1 2">
    <name type="scientific">Caerostris extrusa</name>
    <name type="common">Bark spider</name>
    <name type="synonym">Caerostris bankana</name>
    <dbReference type="NCBI Taxonomy" id="172846"/>
    <lineage>
        <taxon>Eukaryota</taxon>
        <taxon>Metazoa</taxon>
        <taxon>Ecdysozoa</taxon>
        <taxon>Arthropoda</taxon>
        <taxon>Chelicerata</taxon>
        <taxon>Arachnida</taxon>
        <taxon>Araneae</taxon>
        <taxon>Araneomorphae</taxon>
        <taxon>Entelegynae</taxon>
        <taxon>Araneoidea</taxon>
        <taxon>Araneidae</taxon>
        <taxon>Caerostris</taxon>
    </lineage>
</organism>
<dbReference type="AlphaFoldDB" id="A0AAV4XI07"/>
<comment type="caution">
    <text evidence="1">The sequence shown here is derived from an EMBL/GenBank/DDBJ whole genome shotgun (WGS) entry which is preliminary data.</text>
</comment>
<accession>A0AAV4XI07</accession>
<evidence type="ECO:0000313" key="1">
    <source>
        <dbReference type="EMBL" id="GIY94797.1"/>
    </source>
</evidence>